<gene>
    <name evidence="2" type="ORF">EDD59_10869</name>
</gene>
<protein>
    <submittedName>
        <fullName evidence="2">Stage II sporulation protein D</fullName>
    </submittedName>
</protein>
<keyword evidence="3" id="KW-1185">Reference proteome</keyword>
<reference evidence="2 3" key="1">
    <citation type="submission" date="2019-03" db="EMBL/GenBank/DDBJ databases">
        <title>Genomic Encyclopedia of Type Strains, Phase IV (KMG-IV): sequencing the most valuable type-strain genomes for metagenomic binning, comparative biology and taxonomic classification.</title>
        <authorList>
            <person name="Goeker M."/>
        </authorList>
    </citation>
    <scope>NUCLEOTIDE SEQUENCE [LARGE SCALE GENOMIC DNA]</scope>
    <source>
        <strain evidence="2 3">DSM 29489</strain>
    </source>
</reference>
<dbReference type="EMBL" id="SLZZ01000008">
    <property type="protein sequence ID" value="TCS79485.1"/>
    <property type="molecule type" value="Genomic_DNA"/>
</dbReference>
<evidence type="ECO:0000259" key="1">
    <source>
        <dbReference type="Pfam" id="PF08486"/>
    </source>
</evidence>
<comment type="caution">
    <text evidence="2">The sequence shown here is derived from an EMBL/GenBank/DDBJ whole genome shotgun (WGS) entry which is preliminary data.</text>
</comment>
<sequence>MGQRYMKQKFKMGCSFLIILILLPYVVTVFVNGGDMKAAGKEGRAFVRVKNTSADSKEKALEVPWDEYFTGVLAKEMPAAYEMEALKAQAVLIRTHLYQMLDSSEDKILEDSYLSSKELEKKWGAKKYDTYQAKLKKAMDETSNEVLYYNDTYAMVPFHQSSNGKTRNGQEVLGSADYPYLVVRDCPEDKKAEDEMHVYSLGYKEIQSKCQPFLVAVDKESAEKTYQFSDFEIQEYDSAGYVSKLRIGDTVCSGEQFREALSLSSSSFTLQEADGGLRITTVGVGHGLGMSQWTANEMAKQGKSYEEILQNFFEGTNLTDGGEIFAKIE</sequence>
<evidence type="ECO:0000313" key="2">
    <source>
        <dbReference type="EMBL" id="TCS79485.1"/>
    </source>
</evidence>
<dbReference type="OrthoDB" id="9794671at2"/>
<dbReference type="AlphaFoldDB" id="A0A4R3K9B8"/>
<dbReference type="Pfam" id="PF08486">
    <property type="entry name" value="SpoIID"/>
    <property type="match status" value="1"/>
</dbReference>
<proteinExistence type="predicted"/>
<evidence type="ECO:0000313" key="3">
    <source>
        <dbReference type="Proteomes" id="UP000295726"/>
    </source>
</evidence>
<dbReference type="RefSeq" id="WP_132380487.1">
    <property type="nucleotide sequence ID" value="NZ_DAIPCY010000065.1"/>
</dbReference>
<dbReference type="InterPro" id="IPR013486">
    <property type="entry name" value="SpoIID/LytB"/>
</dbReference>
<dbReference type="InterPro" id="IPR013693">
    <property type="entry name" value="SpoIID/LytB_N"/>
</dbReference>
<dbReference type="NCBIfam" id="TIGR02669">
    <property type="entry name" value="SpoIID_LytB"/>
    <property type="match status" value="1"/>
</dbReference>
<feature type="domain" description="Sporulation stage II protein D amidase enhancer LytB N-terminal" evidence="1">
    <location>
        <begin position="59"/>
        <end position="149"/>
    </location>
</feature>
<name>A0A4R3K9B8_9FIRM</name>
<dbReference type="Proteomes" id="UP000295726">
    <property type="component" value="Unassembled WGS sequence"/>
</dbReference>
<accession>A0A4R3K9B8</accession>
<organism evidence="2 3">
    <name type="scientific">Muricomes intestini</name>
    <dbReference type="NCBI Taxonomy" id="1796634"/>
    <lineage>
        <taxon>Bacteria</taxon>
        <taxon>Bacillati</taxon>
        <taxon>Bacillota</taxon>
        <taxon>Clostridia</taxon>
        <taxon>Lachnospirales</taxon>
        <taxon>Lachnospiraceae</taxon>
        <taxon>Muricomes</taxon>
    </lineage>
</organism>
<dbReference type="GO" id="GO:0030435">
    <property type="term" value="P:sporulation resulting in formation of a cellular spore"/>
    <property type="evidence" value="ECO:0007669"/>
    <property type="project" value="InterPro"/>
</dbReference>